<feature type="domain" description="TonB-dependent receptor-like beta-barrel" evidence="6">
    <location>
        <begin position="484"/>
        <end position="977"/>
    </location>
</feature>
<evidence type="ECO:0000313" key="9">
    <source>
        <dbReference type="Proteomes" id="UP000295455"/>
    </source>
</evidence>
<dbReference type="Gene3D" id="2.60.40.1120">
    <property type="entry name" value="Carboxypeptidase-like, regulatory domain"/>
    <property type="match status" value="1"/>
</dbReference>
<accession>A0A4R1RKU8</accession>
<dbReference type="Pfam" id="PF13715">
    <property type="entry name" value="CarbopepD_reg_2"/>
    <property type="match status" value="1"/>
</dbReference>
<comment type="similarity">
    <text evidence="4">Belongs to the TonB-dependent receptor family.</text>
</comment>
<dbReference type="InterPro" id="IPR036942">
    <property type="entry name" value="Beta-barrel_TonB_sf"/>
</dbReference>
<dbReference type="InterPro" id="IPR010104">
    <property type="entry name" value="TonB_rcpt_bac"/>
</dbReference>
<evidence type="ECO:0000256" key="1">
    <source>
        <dbReference type="ARBA" id="ARBA00004442"/>
    </source>
</evidence>
<dbReference type="InterPro" id="IPR008969">
    <property type="entry name" value="CarboxyPept-like_regulatory"/>
</dbReference>
<keyword evidence="4" id="KW-0798">TonB box</keyword>
<evidence type="ECO:0000313" key="8">
    <source>
        <dbReference type="EMBL" id="TCL66828.1"/>
    </source>
</evidence>
<feature type="chain" id="PRO_5020619094" evidence="5">
    <location>
        <begin position="22"/>
        <end position="1011"/>
    </location>
</feature>
<keyword evidence="3" id="KW-0998">Cell outer membrane</keyword>
<sequence>MKNFKLNKFLFLLIILQGVFAFSQEKQITGKIIDEASMPIPGATVLVKGTSVGTTTDFDGKYQLKVPSNSNILKFSYIGYETIEVAIGNQTTINITLKESAAQLDEILITGFRGAEQRAIAFKREAMSVVEAITPEDIGNYSDENIADALQRVPGLQVERDDSGNGGGDRVSVRGVGPQFVNISVNGRTPLSAGSEGIDQLRQFNLDVLPTEVVQGAVVYKSSEAHLIEPGLGGAVDFQTIKPLSLRYKDGSNSFAVVNIRGDYNDFGDNQALKPRLSGLLGLRSDDNKFGIVLSAITSSANRAFDSYNMGYISRNIRENTADGIVTHTGVLSPNLTRFNPVRNSVDRVGISTAMQFKMGEHWEANADFLFTEFNNYSTRNQFRLFPQLETNNTLFPSADLNIDEDNVLRGFNTTSSNNPISRTAIVPTQYDNLQSSYMAGFNLKWENNGWKIATDYSLSNIDFDQRLTFSQTFINVPWMSFDLTGDYGVFGFDQAEVTNFDNAVVQDYAFLRDIMFKGENHAIRLDIEKELSANAKVKLGGRYSSTELDSRQAQLAGAGQPWSADYLDEESYFNTYVTGTLDPAFAEGRNIGGNRWLTVDQALIRANNPAVFNRTAGSSFEGDLFNVTDGELPLLTANSWTLEENTTALYGQLDFKSEFMGVPVSGNIGVRGVKWEVEGRAFSTITIAANVDDDTGATSYAGVPTTAASSRWDVMPSLNLTLALKDNFNLRLSAVNTVSRPDYLDLRPTNTVRFIDPNSENAGINGTATLSNPNLQPFSSWQFDATGEWYNKAGGAFVLSGFYKLIDDFIISETTFDSKLSDYGDINFDTTGVTDEVLDGQILNVTSPVNFTGVNLYGFEVGFRQPLGFISDTFKSFGVQANYTYVDSKFDEEINSVDNSFPGSSKHNFNSVLYYDGKLFGVRVAYNTRSSFLRNIGGGSDIRSNITYTDGFDRLDVRANLEVTKDLQLSVSAQNLTASDRRDYINNDPTLFTQLTRQGAVYTVGARYKF</sequence>
<keyword evidence="9" id="KW-1185">Reference proteome</keyword>
<evidence type="ECO:0000256" key="4">
    <source>
        <dbReference type="RuleBase" id="RU003357"/>
    </source>
</evidence>
<keyword evidence="2 4" id="KW-0472">Membrane</keyword>
<gene>
    <name evidence="8" type="ORF">EV196_103247</name>
</gene>
<feature type="domain" description="TonB-dependent receptor plug" evidence="7">
    <location>
        <begin position="124"/>
        <end position="229"/>
    </location>
</feature>
<dbReference type="NCBIfam" id="TIGR01782">
    <property type="entry name" value="TonB-Xanth-Caul"/>
    <property type="match status" value="1"/>
</dbReference>
<dbReference type="EMBL" id="SLUP01000003">
    <property type="protein sequence ID" value="TCL66828.1"/>
    <property type="molecule type" value="Genomic_DNA"/>
</dbReference>
<dbReference type="RefSeq" id="WP_132217082.1">
    <property type="nucleotide sequence ID" value="NZ_OX156936.1"/>
</dbReference>
<evidence type="ECO:0000256" key="5">
    <source>
        <dbReference type="SAM" id="SignalP"/>
    </source>
</evidence>
<protein>
    <submittedName>
        <fullName evidence="8">TonB-dependent receptor</fullName>
    </submittedName>
</protein>
<evidence type="ECO:0000256" key="3">
    <source>
        <dbReference type="ARBA" id="ARBA00023237"/>
    </source>
</evidence>
<dbReference type="PANTHER" id="PTHR40980">
    <property type="entry name" value="PLUG DOMAIN-CONTAINING PROTEIN"/>
    <property type="match status" value="1"/>
</dbReference>
<dbReference type="GO" id="GO:0009279">
    <property type="term" value="C:cell outer membrane"/>
    <property type="evidence" value="ECO:0007669"/>
    <property type="project" value="UniProtKB-SubCell"/>
</dbReference>
<dbReference type="InterPro" id="IPR037066">
    <property type="entry name" value="Plug_dom_sf"/>
</dbReference>
<dbReference type="InterPro" id="IPR000531">
    <property type="entry name" value="Beta-barrel_TonB"/>
</dbReference>
<dbReference type="InterPro" id="IPR012910">
    <property type="entry name" value="Plug_dom"/>
</dbReference>
<dbReference type="AlphaFoldDB" id="A0A4R1RKU8"/>
<name>A0A4R1RKU8_9FLAO</name>
<dbReference type="SUPFAM" id="SSF49464">
    <property type="entry name" value="Carboxypeptidase regulatory domain-like"/>
    <property type="match status" value="1"/>
</dbReference>
<dbReference type="Gene3D" id="2.40.170.20">
    <property type="entry name" value="TonB-dependent receptor, beta-barrel domain"/>
    <property type="match status" value="1"/>
</dbReference>
<organism evidence="8 9">
    <name type="scientific">Mariniflexile fucanivorans</name>
    <dbReference type="NCBI Taxonomy" id="264023"/>
    <lineage>
        <taxon>Bacteria</taxon>
        <taxon>Pseudomonadati</taxon>
        <taxon>Bacteroidota</taxon>
        <taxon>Flavobacteriia</taxon>
        <taxon>Flavobacteriales</taxon>
        <taxon>Flavobacteriaceae</taxon>
        <taxon>Mariniflexile</taxon>
    </lineage>
</organism>
<comment type="subcellular location">
    <subcellularLocation>
        <location evidence="1 4">Cell outer membrane</location>
    </subcellularLocation>
</comment>
<proteinExistence type="inferred from homology"/>
<dbReference type="FunFam" id="2.60.40.1120:FF:000003">
    <property type="entry name" value="Outer membrane protein Omp121"/>
    <property type="match status" value="1"/>
</dbReference>
<comment type="caution">
    <text evidence="8">The sequence shown here is derived from an EMBL/GenBank/DDBJ whole genome shotgun (WGS) entry which is preliminary data.</text>
</comment>
<dbReference type="Pfam" id="PF00593">
    <property type="entry name" value="TonB_dep_Rec_b-barrel"/>
    <property type="match status" value="1"/>
</dbReference>
<dbReference type="PANTHER" id="PTHR40980:SF3">
    <property type="entry name" value="TONB-DEPENDENT RECEPTOR-LIKE BETA-BARREL DOMAIN-CONTAINING PROTEIN"/>
    <property type="match status" value="1"/>
</dbReference>
<dbReference type="OrthoDB" id="1122665at2"/>
<keyword evidence="8" id="KW-0675">Receptor</keyword>
<feature type="signal peptide" evidence="5">
    <location>
        <begin position="1"/>
        <end position="21"/>
    </location>
</feature>
<evidence type="ECO:0000259" key="6">
    <source>
        <dbReference type="Pfam" id="PF00593"/>
    </source>
</evidence>
<dbReference type="Proteomes" id="UP000295455">
    <property type="component" value="Unassembled WGS sequence"/>
</dbReference>
<dbReference type="Pfam" id="PF07715">
    <property type="entry name" value="Plug"/>
    <property type="match status" value="1"/>
</dbReference>
<evidence type="ECO:0000256" key="2">
    <source>
        <dbReference type="ARBA" id="ARBA00023136"/>
    </source>
</evidence>
<dbReference type="SUPFAM" id="SSF56935">
    <property type="entry name" value="Porins"/>
    <property type="match status" value="1"/>
</dbReference>
<reference evidence="8 9" key="1">
    <citation type="submission" date="2019-03" db="EMBL/GenBank/DDBJ databases">
        <title>Genomic Encyclopedia of Type Strains, Phase IV (KMG-IV): sequencing the most valuable type-strain genomes for metagenomic binning, comparative biology and taxonomic classification.</title>
        <authorList>
            <person name="Goeker M."/>
        </authorList>
    </citation>
    <scope>NUCLEOTIDE SEQUENCE [LARGE SCALE GENOMIC DNA]</scope>
    <source>
        <strain evidence="8 9">DSM 18792</strain>
    </source>
</reference>
<evidence type="ECO:0000259" key="7">
    <source>
        <dbReference type="Pfam" id="PF07715"/>
    </source>
</evidence>
<keyword evidence="5" id="KW-0732">Signal</keyword>
<dbReference type="Gene3D" id="2.170.130.10">
    <property type="entry name" value="TonB-dependent receptor, plug domain"/>
    <property type="match status" value="1"/>
</dbReference>